<keyword evidence="2" id="KW-1185">Reference proteome</keyword>
<dbReference type="EMBL" id="JARQWQ010000023">
    <property type="protein sequence ID" value="KAK2564066.1"/>
    <property type="molecule type" value="Genomic_DNA"/>
</dbReference>
<reference evidence="1" key="2">
    <citation type="journal article" date="2023" name="Science">
        <title>Genomic signatures of disease resistance in endangered staghorn corals.</title>
        <authorList>
            <person name="Vollmer S.V."/>
            <person name="Selwyn J.D."/>
            <person name="Despard B.A."/>
            <person name="Roesel C.L."/>
        </authorList>
    </citation>
    <scope>NUCLEOTIDE SEQUENCE</scope>
    <source>
        <strain evidence="1">K2</strain>
    </source>
</reference>
<reference evidence="1" key="1">
    <citation type="journal article" date="2023" name="G3 (Bethesda)">
        <title>Whole genome assembly and annotation of the endangered Caribbean coral Acropora cervicornis.</title>
        <authorList>
            <person name="Selwyn J.D."/>
            <person name="Vollmer S.V."/>
        </authorList>
    </citation>
    <scope>NUCLEOTIDE SEQUENCE</scope>
    <source>
        <strain evidence="1">K2</strain>
    </source>
</reference>
<sequence length="78" mass="8713">MPQVKQDASINDIEDSKQKSVLSKSAMITSFPKLNSPVFDDDACAWPNCYGLFKALIPAVQDENTLSLRLFVDNTEDF</sequence>
<evidence type="ECO:0000313" key="2">
    <source>
        <dbReference type="Proteomes" id="UP001249851"/>
    </source>
</evidence>
<proteinExistence type="predicted"/>
<dbReference type="Proteomes" id="UP001249851">
    <property type="component" value="Unassembled WGS sequence"/>
</dbReference>
<protein>
    <submittedName>
        <fullName evidence="1">Uncharacterized protein</fullName>
    </submittedName>
</protein>
<accession>A0AAD9QN84</accession>
<organism evidence="1 2">
    <name type="scientific">Acropora cervicornis</name>
    <name type="common">Staghorn coral</name>
    <dbReference type="NCBI Taxonomy" id="6130"/>
    <lineage>
        <taxon>Eukaryota</taxon>
        <taxon>Metazoa</taxon>
        <taxon>Cnidaria</taxon>
        <taxon>Anthozoa</taxon>
        <taxon>Hexacorallia</taxon>
        <taxon>Scleractinia</taxon>
        <taxon>Astrocoeniina</taxon>
        <taxon>Acroporidae</taxon>
        <taxon>Acropora</taxon>
    </lineage>
</organism>
<evidence type="ECO:0000313" key="1">
    <source>
        <dbReference type="EMBL" id="KAK2564066.1"/>
    </source>
</evidence>
<comment type="caution">
    <text evidence="1">The sequence shown here is derived from an EMBL/GenBank/DDBJ whole genome shotgun (WGS) entry which is preliminary data.</text>
</comment>
<gene>
    <name evidence="1" type="ORF">P5673_012287</name>
</gene>
<name>A0AAD9QN84_ACRCE</name>
<dbReference type="AlphaFoldDB" id="A0AAD9QN84"/>